<dbReference type="InterPro" id="IPR036968">
    <property type="entry name" value="Enolpyruvate_Tfrase_sf"/>
</dbReference>
<protein>
    <recommendedName>
        <fullName evidence="12">UDP-N-acetylglucosamine 1-carboxyvinyltransferase</fullName>
        <ecNumber evidence="12">2.5.1.7</ecNumber>
    </recommendedName>
    <alternativeName>
        <fullName evidence="12">Enoylpyruvate transferase</fullName>
    </alternativeName>
    <alternativeName>
        <fullName evidence="12">UDP-N-acetylglucosamine enolpyruvyl transferase</fullName>
        <shortName evidence="12">EPT</shortName>
    </alternativeName>
</protein>
<dbReference type="CDD" id="cd01555">
    <property type="entry name" value="UdpNAET"/>
    <property type="match status" value="1"/>
</dbReference>
<keyword evidence="8 12" id="KW-0131">Cell cycle</keyword>
<dbReference type="GO" id="GO:0019277">
    <property type="term" value="P:UDP-N-acetylgalactosamine biosynthetic process"/>
    <property type="evidence" value="ECO:0007669"/>
    <property type="project" value="InterPro"/>
</dbReference>
<dbReference type="GO" id="GO:0005737">
    <property type="term" value="C:cytoplasm"/>
    <property type="evidence" value="ECO:0007669"/>
    <property type="project" value="UniProtKB-SubCell"/>
</dbReference>
<feature type="domain" description="Enolpyruvate transferase" evidence="13">
    <location>
        <begin position="7"/>
        <end position="409"/>
    </location>
</feature>
<dbReference type="NCBIfam" id="TIGR01072">
    <property type="entry name" value="murA"/>
    <property type="match status" value="1"/>
</dbReference>
<feature type="modified residue" description="2-(S-cysteinyl)pyruvic acid O-phosphothioketal" evidence="12">
    <location>
        <position position="119"/>
    </location>
</feature>
<dbReference type="Gene3D" id="3.65.10.10">
    <property type="entry name" value="Enolpyruvate transferase domain"/>
    <property type="match status" value="2"/>
</dbReference>
<evidence type="ECO:0000256" key="7">
    <source>
        <dbReference type="ARBA" id="ARBA00022984"/>
    </source>
</evidence>
<gene>
    <name evidence="12 14" type="primary">murA</name>
    <name evidence="14" type="ORF">KAR29_07010</name>
</gene>
<evidence type="ECO:0000256" key="1">
    <source>
        <dbReference type="ARBA" id="ARBA00004496"/>
    </source>
</evidence>
<dbReference type="InterPro" id="IPR005750">
    <property type="entry name" value="UDP_GlcNAc_COvinyl_MurA"/>
</dbReference>
<comment type="pathway">
    <text evidence="2 12">Cell wall biogenesis; peptidoglycan biosynthesis.</text>
</comment>
<evidence type="ECO:0000256" key="6">
    <source>
        <dbReference type="ARBA" id="ARBA00022960"/>
    </source>
</evidence>
<dbReference type="InterPro" id="IPR050068">
    <property type="entry name" value="MurA_subfamily"/>
</dbReference>
<dbReference type="KEGG" id="aram:KAR29_07010"/>
<dbReference type="GO" id="GO:0009252">
    <property type="term" value="P:peptidoglycan biosynthetic process"/>
    <property type="evidence" value="ECO:0007669"/>
    <property type="project" value="UniProtKB-UniRule"/>
</dbReference>
<dbReference type="NCBIfam" id="NF006873">
    <property type="entry name" value="PRK09369.1"/>
    <property type="match status" value="1"/>
</dbReference>
<dbReference type="Proteomes" id="UP000671879">
    <property type="component" value="Chromosome"/>
</dbReference>
<dbReference type="PANTHER" id="PTHR43783:SF1">
    <property type="entry name" value="UDP-N-ACETYLGLUCOSAMINE 1-CARBOXYVINYLTRANSFERASE"/>
    <property type="match status" value="1"/>
</dbReference>
<dbReference type="HAMAP" id="MF_00111">
    <property type="entry name" value="MurA"/>
    <property type="match status" value="1"/>
</dbReference>
<evidence type="ECO:0000256" key="10">
    <source>
        <dbReference type="ARBA" id="ARBA00038367"/>
    </source>
</evidence>
<feature type="binding site" evidence="12">
    <location>
        <begin position="23"/>
        <end position="24"/>
    </location>
    <ligand>
        <name>phosphoenolpyruvate</name>
        <dbReference type="ChEBI" id="CHEBI:58702"/>
    </ligand>
</feature>
<dbReference type="RefSeq" id="WP_274374875.1">
    <property type="nucleotide sequence ID" value="NZ_CP072943.1"/>
</dbReference>
<keyword evidence="4 12" id="KW-0132">Cell division</keyword>
<keyword evidence="6 12" id="KW-0133">Cell shape</keyword>
<comment type="subcellular location">
    <subcellularLocation>
        <location evidence="1 12">Cytoplasm</location>
    </subcellularLocation>
</comment>
<keyword evidence="3 12" id="KW-0963">Cytoplasm</keyword>
<dbReference type="PANTHER" id="PTHR43783">
    <property type="entry name" value="UDP-N-ACETYLGLUCOSAMINE 1-CARBOXYVINYLTRANSFERASE"/>
    <property type="match status" value="1"/>
</dbReference>
<evidence type="ECO:0000313" key="15">
    <source>
        <dbReference type="Proteomes" id="UP000671879"/>
    </source>
</evidence>
<proteinExistence type="inferred from homology"/>
<dbReference type="Pfam" id="PF00275">
    <property type="entry name" value="EPSP_synthase"/>
    <property type="match status" value="1"/>
</dbReference>
<dbReference type="AlphaFoldDB" id="A0A9Q7ATE3"/>
<evidence type="ECO:0000259" key="13">
    <source>
        <dbReference type="Pfam" id="PF00275"/>
    </source>
</evidence>
<evidence type="ECO:0000256" key="5">
    <source>
        <dbReference type="ARBA" id="ARBA00022679"/>
    </source>
</evidence>
<organism evidence="14 15">
    <name type="scientific">Aminithiophilus ramosus</name>
    <dbReference type="NCBI Taxonomy" id="3029084"/>
    <lineage>
        <taxon>Bacteria</taxon>
        <taxon>Thermotogati</taxon>
        <taxon>Synergistota</taxon>
        <taxon>Synergistia</taxon>
        <taxon>Synergistales</taxon>
        <taxon>Aminithiophilaceae</taxon>
        <taxon>Aminithiophilus</taxon>
    </lineage>
</organism>
<feature type="binding site" evidence="12">
    <location>
        <position position="308"/>
    </location>
    <ligand>
        <name>UDP-N-acetyl-alpha-D-glucosamine</name>
        <dbReference type="ChEBI" id="CHEBI:57705"/>
    </ligand>
</feature>
<dbReference type="GO" id="GO:0008360">
    <property type="term" value="P:regulation of cell shape"/>
    <property type="evidence" value="ECO:0007669"/>
    <property type="project" value="UniProtKB-KW"/>
</dbReference>
<name>A0A9Q7ATE3_9BACT</name>
<comment type="caution">
    <text evidence="12">Lacks conserved residue(s) required for the propagation of feature annotation.</text>
</comment>
<feature type="active site" description="Proton donor" evidence="12">
    <location>
        <position position="119"/>
    </location>
</feature>
<evidence type="ECO:0000256" key="11">
    <source>
        <dbReference type="ARBA" id="ARBA00047527"/>
    </source>
</evidence>
<comment type="similarity">
    <text evidence="10 12">Belongs to the EPSP synthase family. MurA subfamily.</text>
</comment>
<dbReference type="GO" id="GO:0051301">
    <property type="term" value="P:cell division"/>
    <property type="evidence" value="ECO:0007669"/>
    <property type="project" value="UniProtKB-KW"/>
</dbReference>
<dbReference type="GO" id="GO:0008760">
    <property type="term" value="F:UDP-N-acetylglucosamine 1-carboxyvinyltransferase activity"/>
    <property type="evidence" value="ECO:0007669"/>
    <property type="project" value="UniProtKB-UniRule"/>
</dbReference>
<keyword evidence="15" id="KW-1185">Reference proteome</keyword>
<feature type="binding site" evidence="12">
    <location>
        <position position="330"/>
    </location>
    <ligand>
        <name>UDP-N-acetyl-alpha-D-glucosamine</name>
        <dbReference type="ChEBI" id="CHEBI:57705"/>
    </ligand>
</feature>
<dbReference type="InterPro" id="IPR001986">
    <property type="entry name" value="Enolpyruvate_Tfrase_dom"/>
</dbReference>
<keyword evidence="7 12" id="KW-0573">Peptidoglycan synthesis</keyword>
<sequence length="439" mass="46022">MSDRLCVEGGVKLTGVVKAQGAKNAALPVMAAALLLQEGALSIDRVPRLEDVTIMADLLRHLGASVEHVGGRMTVKVGGDLGRYETPDVLVRKMRASSLVLGPLLARRGRAILPLPGGCSIGSRPIDLHLKGLARMGANLEIRRGAVYATAPGRLRGSRIYLDFPSVGATENLLMAAACAKGETVLENAAREPEITNLAHALVAMGASIEGAGSGTIHIQGVDGLKGGSITVIPDRVEASTFLIAGALTGGEVTVTDVVPEHMEALLSKLEEAGASLMVRESSVTVRADGPLSGVTLKTLPYPGFPTDLQPQMMVLLCLAEGTGIIHETVFESRFLHVGELKRMGAKIELQGNTSIVTGTPILNGAEVRGTDLRACAALVLAGLTARGTTVISDVHHLWRGYEAFVEKIRQIGGLISVLDDDGKASFPVETPEAFANHQ</sequence>
<evidence type="ECO:0000256" key="12">
    <source>
        <dbReference type="HAMAP-Rule" id="MF_00111"/>
    </source>
</evidence>
<dbReference type="InterPro" id="IPR013792">
    <property type="entry name" value="RNA3'P_cycl/enolpyr_Trfase_a/b"/>
</dbReference>
<feature type="binding site" evidence="12">
    <location>
        <position position="95"/>
    </location>
    <ligand>
        <name>UDP-N-acetyl-alpha-D-glucosamine</name>
        <dbReference type="ChEBI" id="CHEBI:57705"/>
    </ligand>
</feature>
<keyword evidence="5 12" id="KW-0808">Transferase</keyword>
<evidence type="ECO:0000256" key="4">
    <source>
        <dbReference type="ARBA" id="ARBA00022618"/>
    </source>
</evidence>
<reference evidence="15" key="1">
    <citation type="submission" date="2021-04" db="EMBL/GenBank/DDBJ databases">
        <title>A novel Synergistetes isolate from a pyrite-forming mixed culture.</title>
        <authorList>
            <person name="Bunk B."/>
            <person name="Sproer C."/>
            <person name="Spring S."/>
            <person name="Pester M."/>
        </authorList>
    </citation>
    <scope>NUCLEOTIDE SEQUENCE [LARGE SCALE GENOMIC DNA]</scope>
    <source>
        <strain evidence="15">J.5.4.2-T.3.5.2</strain>
    </source>
</reference>
<evidence type="ECO:0000256" key="8">
    <source>
        <dbReference type="ARBA" id="ARBA00023306"/>
    </source>
</evidence>
<feature type="binding site" evidence="12">
    <location>
        <begin position="124"/>
        <end position="128"/>
    </location>
    <ligand>
        <name>UDP-N-acetyl-alpha-D-glucosamine</name>
        <dbReference type="ChEBI" id="CHEBI:57705"/>
    </ligand>
</feature>
<dbReference type="EMBL" id="CP072943">
    <property type="protein sequence ID" value="QTX33591.1"/>
    <property type="molecule type" value="Genomic_DNA"/>
</dbReference>
<evidence type="ECO:0000256" key="3">
    <source>
        <dbReference type="ARBA" id="ARBA00022490"/>
    </source>
</evidence>
<accession>A0A9Q7ATE3</accession>
<dbReference type="EC" id="2.5.1.7" evidence="12"/>
<evidence type="ECO:0000256" key="9">
    <source>
        <dbReference type="ARBA" id="ARBA00023316"/>
    </source>
</evidence>
<evidence type="ECO:0000256" key="2">
    <source>
        <dbReference type="ARBA" id="ARBA00004752"/>
    </source>
</evidence>
<dbReference type="GO" id="GO:0071555">
    <property type="term" value="P:cell wall organization"/>
    <property type="evidence" value="ECO:0007669"/>
    <property type="project" value="UniProtKB-KW"/>
</dbReference>
<keyword evidence="12" id="KW-0670">Pyruvate</keyword>
<comment type="catalytic activity">
    <reaction evidence="11 12">
        <text>phosphoenolpyruvate + UDP-N-acetyl-alpha-D-glucosamine = UDP-N-acetyl-3-O-(1-carboxyvinyl)-alpha-D-glucosamine + phosphate</text>
        <dbReference type="Rhea" id="RHEA:18681"/>
        <dbReference type="ChEBI" id="CHEBI:43474"/>
        <dbReference type="ChEBI" id="CHEBI:57705"/>
        <dbReference type="ChEBI" id="CHEBI:58702"/>
        <dbReference type="ChEBI" id="CHEBI:68483"/>
        <dbReference type="EC" id="2.5.1.7"/>
    </reaction>
</comment>
<evidence type="ECO:0000313" key="14">
    <source>
        <dbReference type="EMBL" id="QTX33591.1"/>
    </source>
</evidence>
<keyword evidence="9 12" id="KW-0961">Cell wall biogenesis/degradation</keyword>
<dbReference type="SUPFAM" id="SSF55205">
    <property type="entry name" value="EPT/RTPC-like"/>
    <property type="match status" value="1"/>
</dbReference>
<comment type="function">
    <text evidence="12">Cell wall formation. Adds enolpyruvyl to UDP-N-acetylglucosamine.</text>
</comment>